<organism evidence="1 2">
    <name type="scientific">Catharanthus roseus</name>
    <name type="common">Madagascar periwinkle</name>
    <name type="synonym">Vinca rosea</name>
    <dbReference type="NCBI Taxonomy" id="4058"/>
    <lineage>
        <taxon>Eukaryota</taxon>
        <taxon>Viridiplantae</taxon>
        <taxon>Streptophyta</taxon>
        <taxon>Embryophyta</taxon>
        <taxon>Tracheophyta</taxon>
        <taxon>Spermatophyta</taxon>
        <taxon>Magnoliopsida</taxon>
        <taxon>eudicotyledons</taxon>
        <taxon>Gunneridae</taxon>
        <taxon>Pentapetalae</taxon>
        <taxon>asterids</taxon>
        <taxon>lamiids</taxon>
        <taxon>Gentianales</taxon>
        <taxon>Apocynaceae</taxon>
        <taxon>Rauvolfioideae</taxon>
        <taxon>Vinceae</taxon>
        <taxon>Catharanthinae</taxon>
        <taxon>Catharanthus</taxon>
    </lineage>
</organism>
<gene>
    <name evidence="1" type="ORF">M9H77_06784</name>
</gene>
<accession>A0ACC0BT95</accession>
<sequence length="88" mass="10414">MLFPPKEKTIKRNENERKRQKWSRQQRNSQPTARGRLTYCHCIDLQLGNSKDDSPIAFVCNVIVARLDYSQGSLELKRKEQFMATNWD</sequence>
<evidence type="ECO:0000313" key="2">
    <source>
        <dbReference type="Proteomes" id="UP001060085"/>
    </source>
</evidence>
<proteinExistence type="predicted"/>
<reference evidence="2" key="1">
    <citation type="journal article" date="2023" name="Nat. Plants">
        <title>Single-cell RNA sequencing provides a high-resolution roadmap for understanding the multicellular compartmentation of specialized metabolism.</title>
        <authorList>
            <person name="Sun S."/>
            <person name="Shen X."/>
            <person name="Li Y."/>
            <person name="Li Y."/>
            <person name="Wang S."/>
            <person name="Li R."/>
            <person name="Zhang H."/>
            <person name="Shen G."/>
            <person name="Guo B."/>
            <person name="Wei J."/>
            <person name="Xu J."/>
            <person name="St-Pierre B."/>
            <person name="Chen S."/>
            <person name="Sun C."/>
        </authorList>
    </citation>
    <scope>NUCLEOTIDE SEQUENCE [LARGE SCALE GENOMIC DNA]</scope>
</reference>
<name>A0ACC0BT95_CATRO</name>
<keyword evidence="2" id="KW-1185">Reference proteome</keyword>
<protein>
    <submittedName>
        <fullName evidence="1">Uncharacterized protein</fullName>
    </submittedName>
</protein>
<evidence type="ECO:0000313" key="1">
    <source>
        <dbReference type="EMBL" id="KAI5675834.1"/>
    </source>
</evidence>
<dbReference type="EMBL" id="CM044702">
    <property type="protein sequence ID" value="KAI5675834.1"/>
    <property type="molecule type" value="Genomic_DNA"/>
</dbReference>
<dbReference type="Proteomes" id="UP001060085">
    <property type="component" value="Linkage Group LG02"/>
</dbReference>
<comment type="caution">
    <text evidence="1">The sequence shown here is derived from an EMBL/GenBank/DDBJ whole genome shotgun (WGS) entry which is preliminary data.</text>
</comment>